<sequence length="150" mass="16972">MIYFFYALLGKFHGQKNFLSKVDAVYAALVQTPARNLNSLLHPTTKQHISRYVKHKAKMINKSSSLNTSPEKFLETQKLWHKLTEGSETITVPVVTLPPAQVNPPSIKPDEAHFRKYVNCPSRASSLHQATGMTHEMSGEEFSLSHFYEA</sequence>
<dbReference type="Proteomes" id="UP000646548">
    <property type="component" value="Unassembled WGS sequence"/>
</dbReference>
<dbReference type="AlphaFoldDB" id="A0A834FSZ5"/>
<dbReference type="EMBL" id="WKFB01000001">
    <property type="protein sequence ID" value="KAF6739963.1"/>
    <property type="molecule type" value="Genomic_DNA"/>
</dbReference>
<name>A0A834FSZ5_ORYME</name>
<comment type="caution">
    <text evidence="1">The sequence shown here is derived from an EMBL/GenBank/DDBJ whole genome shotgun (WGS) entry which is preliminary data.</text>
</comment>
<organism evidence="1 2">
    <name type="scientific">Oryzias melastigma</name>
    <name type="common">Marine medaka</name>
    <dbReference type="NCBI Taxonomy" id="30732"/>
    <lineage>
        <taxon>Eukaryota</taxon>
        <taxon>Metazoa</taxon>
        <taxon>Chordata</taxon>
        <taxon>Craniata</taxon>
        <taxon>Vertebrata</taxon>
        <taxon>Euteleostomi</taxon>
        <taxon>Actinopterygii</taxon>
        <taxon>Neopterygii</taxon>
        <taxon>Teleostei</taxon>
        <taxon>Neoteleostei</taxon>
        <taxon>Acanthomorphata</taxon>
        <taxon>Ovalentaria</taxon>
        <taxon>Atherinomorphae</taxon>
        <taxon>Beloniformes</taxon>
        <taxon>Adrianichthyidae</taxon>
        <taxon>Oryziinae</taxon>
        <taxon>Oryzias</taxon>
    </lineage>
</organism>
<evidence type="ECO:0000313" key="1">
    <source>
        <dbReference type="EMBL" id="KAF6739963.1"/>
    </source>
</evidence>
<evidence type="ECO:0000313" key="2">
    <source>
        <dbReference type="Proteomes" id="UP000646548"/>
    </source>
</evidence>
<accession>A0A834FSZ5</accession>
<proteinExistence type="predicted"/>
<protein>
    <submittedName>
        <fullName evidence="1">Uncharacterized protein</fullName>
    </submittedName>
</protein>
<reference evidence="1" key="1">
    <citation type="journal article" name="BMC Genomics">
        <title>Long-read sequencing and de novo genome assembly of marine medaka (Oryzias melastigma).</title>
        <authorList>
            <person name="Liang P."/>
            <person name="Saqib H.S.A."/>
            <person name="Ni X."/>
            <person name="Shen Y."/>
        </authorList>
    </citation>
    <scope>NUCLEOTIDE SEQUENCE</scope>
    <source>
        <strain evidence="1">Bigg-433</strain>
    </source>
</reference>
<gene>
    <name evidence="1" type="ORF">FQA47_005722</name>
</gene>